<evidence type="ECO:0000313" key="5">
    <source>
        <dbReference type="Proteomes" id="UP000182818"/>
    </source>
</evidence>
<dbReference type="PATRIC" id="fig|319653.3.peg.447"/>
<dbReference type="GO" id="GO:0016747">
    <property type="term" value="F:acyltransferase activity, transferring groups other than amino-acyl groups"/>
    <property type="evidence" value="ECO:0007669"/>
    <property type="project" value="InterPro"/>
</dbReference>
<protein>
    <submittedName>
        <fullName evidence="2 3">Acetyltransferase</fullName>
    </submittedName>
</protein>
<evidence type="ECO:0000313" key="4">
    <source>
        <dbReference type="Proteomes" id="UP000051749"/>
    </source>
</evidence>
<reference evidence="2 4" key="1">
    <citation type="journal article" date="2015" name="Genome Announc.">
        <title>Expanding the biotechnology potential of lactobacilli through comparative genomics of 213 strains and associated genera.</title>
        <authorList>
            <person name="Sun Z."/>
            <person name="Harris H.M."/>
            <person name="McCann A."/>
            <person name="Guo C."/>
            <person name="Argimon S."/>
            <person name="Zhang W."/>
            <person name="Yang X."/>
            <person name="Jeffery I.B."/>
            <person name="Cooney J.C."/>
            <person name="Kagawa T.F."/>
            <person name="Liu W."/>
            <person name="Song Y."/>
            <person name="Salvetti E."/>
            <person name="Wrobel A."/>
            <person name="Rasinkangas P."/>
            <person name="Parkhill J."/>
            <person name="Rea M.C."/>
            <person name="O'Sullivan O."/>
            <person name="Ritari J."/>
            <person name="Douillard F.P."/>
            <person name="Paul Ross R."/>
            <person name="Yang R."/>
            <person name="Briner A.E."/>
            <person name="Felis G.E."/>
            <person name="de Vos W.M."/>
            <person name="Barrangou R."/>
            <person name="Klaenhammer T.R."/>
            <person name="Caufield P.W."/>
            <person name="Cui Y."/>
            <person name="Zhang H."/>
            <person name="O'Toole P.W."/>
        </authorList>
    </citation>
    <scope>NUCLEOTIDE SEQUENCE [LARGE SCALE GENOMIC DNA]</scope>
    <source>
        <strain evidence="2 4">DSM 22301</strain>
    </source>
</reference>
<gene>
    <name evidence="2" type="ORF">IV87_GL000437</name>
    <name evidence="3" type="ORF">SAMN04487973_11237</name>
</gene>
<dbReference type="Pfam" id="PF00583">
    <property type="entry name" value="Acetyltransf_1"/>
    <property type="match status" value="1"/>
</dbReference>
<dbReference type="STRING" id="319653.SAMN04487973_11237"/>
<dbReference type="PROSITE" id="PS51186">
    <property type="entry name" value="GNAT"/>
    <property type="match status" value="1"/>
</dbReference>
<dbReference type="CDD" id="cd04301">
    <property type="entry name" value="NAT_SF"/>
    <property type="match status" value="1"/>
</dbReference>
<proteinExistence type="predicted"/>
<comment type="caution">
    <text evidence="2">The sequence shown here is derived from an EMBL/GenBank/DDBJ whole genome shotgun (WGS) entry which is preliminary data.</text>
</comment>
<dbReference type="Proteomes" id="UP000051749">
    <property type="component" value="Unassembled WGS sequence"/>
</dbReference>
<evidence type="ECO:0000313" key="2">
    <source>
        <dbReference type="EMBL" id="KRN82201.1"/>
    </source>
</evidence>
<evidence type="ECO:0000259" key="1">
    <source>
        <dbReference type="PROSITE" id="PS51186"/>
    </source>
</evidence>
<reference evidence="3 5" key="2">
    <citation type="submission" date="2016-10" db="EMBL/GenBank/DDBJ databases">
        <authorList>
            <person name="Varghese N."/>
            <person name="Submissions S."/>
        </authorList>
    </citation>
    <scope>NUCLEOTIDE SEQUENCE [LARGE SCALE GENOMIC DNA]</scope>
    <source>
        <strain evidence="3 5">CGMCC 1.3889</strain>
    </source>
</reference>
<accession>A0A0R2JYB1</accession>
<name>A0A0R2JYB1_9LACO</name>
<keyword evidence="5" id="KW-1185">Reference proteome</keyword>
<sequence>MQIQAAQLKDVPQIVKLIKVILEEMELPALHELSNTQLTQLFEKTFASPEYQGQLANLIVAKDQDEVLGVMFGYIGQNEQALFDVFKRYYSELSIPKTTVIFSDAEADKDEWYLNSLCVSEAHRGQGIGTQLLNYLPTIGEQAHTHEIGLLVDFENPQAAKLYQRVGFKNERVQVVAGHHYYHLKKQV</sequence>
<dbReference type="AlphaFoldDB" id="A0A0R2JYB1"/>
<dbReference type="Proteomes" id="UP000182818">
    <property type="component" value="Unassembled WGS sequence"/>
</dbReference>
<dbReference type="RefSeq" id="WP_057806706.1">
    <property type="nucleotide sequence ID" value="NZ_BJYP01000024.1"/>
</dbReference>
<dbReference type="EMBL" id="JQBY01000013">
    <property type="protein sequence ID" value="KRN82201.1"/>
    <property type="molecule type" value="Genomic_DNA"/>
</dbReference>
<feature type="domain" description="N-acetyltransferase" evidence="1">
    <location>
        <begin position="1"/>
        <end position="188"/>
    </location>
</feature>
<organism evidence="2 4">
    <name type="scientific">Pediococcus ethanolidurans</name>
    <dbReference type="NCBI Taxonomy" id="319653"/>
    <lineage>
        <taxon>Bacteria</taxon>
        <taxon>Bacillati</taxon>
        <taxon>Bacillota</taxon>
        <taxon>Bacilli</taxon>
        <taxon>Lactobacillales</taxon>
        <taxon>Lactobacillaceae</taxon>
        <taxon>Pediococcus</taxon>
    </lineage>
</organism>
<dbReference type="GeneID" id="76043807"/>
<dbReference type="OrthoDB" id="5319888at2"/>
<keyword evidence="2" id="KW-0808">Transferase</keyword>
<dbReference type="EMBL" id="FOGK01000012">
    <property type="protein sequence ID" value="SER65877.1"/>
    <property type="molecule type" value="Genomic_DNA"/>
</dbReference>
<dbReference type="SUPFAM" id="SSF55729">
    <property type="entry name" value="Acyl-CoA N-acyltransferases (Nat)"/>
    <property type="match status" value="1"/>
</dbReference>
<evidence type="ECO:0000313" key="3">
    <source>
        <dbReference type="EMBL" id="SER65877.1"/>
    </source>
</evidence>
<dbReference type="InterPro" id="IPR000182">
    <property type="entry name" value="GNAT_dom"/>
</dbReference>
<dbReference type="InterPro" id="IPR016181">
    <property type="entry name" value="Acyl_CoA_acyltransferase"/>
</dbReference>
<dbReference type="PANTHER" id="PTHR43072">
    <property type="entry name" value="N-ACETYLTRANSFERASE"/>
    <property type="match status" value="1"/>
</dbReference>
<dbReference type="Gene3D" id="3.40.630.30">
    <property type="match status" value="1"/>
</dbReference>